<dbReference type="EMBL" id="MAYW01000026">
    <property type="protein sequence ID" value="ODS33522.1"/>
    <property type="molecule type" value="Genomic_DNA"/>
</dbReference>
<dbReference type="AlphaFoldDB" id="A0A1E3XD19"/>
<comment type="caution">
    <text evidence="1">The sequence shown here is derived from an EMBL/GenBank/DDBJ whole genome shotgun (WGS) entry which is preliminary data.</text>
</comment>
<dbReference type="Proteomes" id="UP000094056">
    <property type="component" value="Unassembled WGS sequence"/>
</dbReference>
<organism evidence="1 2">
    <name type="scientific">Candidatus Scalindua rubra</name>
    <dbReference type="NCBI Taxonomy" id="1872076"/>
    <lineage>
        <taxon>Bacteria</taxon>
        <taxon>Pseudomonadati</taxon>
        <taxon>Planctomycetota</taxon>
        <taxon>Candidatus Brocadiia</taxon>
        <taxon>Candidatus Brocadiales</taxon>
        <taxon>Candidatus Scalinduaceae</taxon>
        <taxon>Candidatus Scalindua</taxon>
    </lineage>
</organism>
<reference evidence="1 2" key="1">
    <citation type="submission" date="2016-07" db="EMBL/GenBank/DDBJ databases">
        <title>Draft genome of Scalindua rubra, obtained from a brine-seawater interface in the Red Sea, sheds light on salt adaptation in anammox bacteria.</title>
        <authorList>
            <person name="Speth D.R."/>
            <person name="Lagkouvardos I."/>
            <person name="Wang Y."/>
            <person name="Qian P.-Y."/>
            <person name="Dutilh B.E."/>
            <person name="Jetten M.S."/>
        </authorList>
    </citation>
    <scope>NUCLEOTIDE SEQUENCE [LARGE SCALE GENOMIC DNA]</scope>
    <source>
        <strain evidence="1">BSI-1</strain>
    </source>
</reference>
<gene>
    <name evidence="1" type="ORF">SCARUB_01346</name>
</gene>
<protein>
    <submittedName>
        <fullName evidence="1">Uncharacterized protein</fullName>
    </submittedName>
</protein>
<accession>A0A1E3XD19</accession>
<sequence length="75" mass="8581">MTPREKELLLVIEGFKDKKATPRQICGIMSLTTGYAEQLCNILVRKKKLFKAGKFFQIPVKEHYAGFGYAEKSIE</sequence>
<proteinExistence type="predicted"/>
<evidence type="ECO:0000313" key="1">
    <source>
        <dbReference type="EMBL" id="ODS33522.1"/>
    </source>
</evidence>
<name>A0A1E3XD19_9BACT</name>
<evidence type="ECO:0000313" key="2">
    <source>
        <dbReference type="Proteomes" id="UP000094056"/>
    </source>
</evidence>